<evidence type="ECO:0000313" key="3">
    <source>
        <dbReference type="Proteomes" id="UP000027222"/>
    </source>
</evidence>
<reference evidence="3" key="1">
    <citation type="journal article" date="2014" name="Proc. Natl. Acad. Sci. U.S.A.">
        <title>Extensive sampling of basidiomycete genomes demonstrates inadequacy of the white-rot/brown-rot paradigm for wood decay fungi.</title>
        <authorList>
            <person name="Riley R."/>
            <person name="Salamov A.A."/>
            <person name="Brown D.W."/>
            <person name="Nagy L.G."/>
            <person name="Floudas D."/>
            <person name="Held B.W."/>
            <person name="Levasseur A."/>
            <person name="Lombard V."/>
            <person name="Morin E."/>
            <person name="Otillar R."/>
            <person name="Lindquist E.A."/>
            <person name="Sun H."/>
            <person name="LaButti K.M."/>
            <person name="Schmutz J."/>
            <person name="Jabbour D."/>
            <person name="Luo H."/>
            <person name="Baker S.E."/>
            <person name="Pisabarro A.G."/>
            <person name="Walton J.D."/>
            <person name="Blanchette R.A."/>
            <person name="Henrissat B."/>
            <person name="Martin F."/>
            <person name="Cullen D."/>
            <person name="Hibbett D.S."/>
            <person name="Grigoriev I.V."/>
        </authorList>
    </citation>
    <scope>NUCLEOTIDE SEQUENCE [LARGE SCALE GENOMIC DNA]</scope>
    <source>
        <strain evidence="3">CBS 339.88</strain>
    </source>
</reference>
<feature type="region of interest" description="Disordered" evidence="1">
    <location>
        <begin position="43"/>
        <end position="169"/>
    </location>
</feature>
<protein>
    <submittedName>
        <fullName evidence="2">Uncharacterized protein</fullName>
    </submittedName>
</protein>
<keyword evidence="3" id="KW-1185">Reference proteome</keyword>
<proteinExistence type="predicted"/>
<dbReference type="OrthoDB" id="3270451at2759"/>
<dbReference type="AlphaFoldDB" id="A0A067TJH8"/>
<feature type="compositionally biased region" description="Acidic residues" evidence="1">
    <location>
        <begin position="82"/>
        <end position="94"/>
    </location>
</feature>
<name>A0A067TJH8_GALM3</name>
<sequence length="349" mass="38735">MTASEIEWFKPVNAELPATGHNFIVGPVSPNWPMALVLHPLLPGPIASGSEQRHNENQDGEEDAEHDSDPDPEVPAPAPEPAPEEPAPEPEESTGDASAGPANNPPETADKEPVAPADPPASHPEDLPRKLREHGEKCPLPEPIVKKNPKQKNPKRNTQSKEKGKGKPKLLTYMPIPLFNLDEDQKTYVPQEEIEMSFPDAKLNPPERVKMYDEEKSADVNDAVLYDAFGRPTIVHLSFHNKTDAQNFYGLLKAVESCYVNGKPRHTQKGVYSNFLIMDEKKYKELEPEAVQDLVRYKQLVLTDCDMSDIEFTQRSLSTIGALSSPLCTHVAAILMYETLHFCSGSSYI</sequence>
<evidence type="ECO:0000256" key="1">
    <source>
        <dbReference type="SAM" id="MobiDB-lite"/>
    </source>
</evidence>
<feature type="compositionally biased region" description="Acidic residues" evidence="1">
    <location>
        <begin position="58"/>
        <end position="72"/>
    </location>
</feature>
<evidence type="ECO:0000313" key="2">
    <source>
        <dbReference type="EMBL" id="KDR83321.1"/>
    </source>
</evidence>
<gene>
    <name evidence="2" type="ORF">GALMADRAFT_132785</name>
</gene>
<dbReference type="Proteomes" id="UP000027222">
    <property type="component" value="Unassembled WGS sequence"/>
</dbReference>
<dbReference type="EMBL" id="KL142368">
    <property type="protein sequence ID" value="KDR83321.1"/>
    <property type="molecule type" value="Genomic_DNA"/>
</dbReference>
<organism evidence="2 3">
    <name type="scientific">Galerina marginata (strain CBS 339.88)</name>
    <dbReference type="NCBI Taxonomy" id="685588"/>
    <lineage>
        <taxon>Eukaryota</taxon>
        <taxon>Fungi</taxon>
        <taxon>Dikarya</taxon>
        <taxon>Basidiomycota</taxon>
        <taxon>Agaricomycotina</taxon>
        <taxon>Agaricomycetes</taxon>
        <taxon>Agaricomycetidae</taxon>
        <taxon>Agaricales</taxon>
        <taxon>Agaricineae</taxon>
        <taxon>Strophariaceae</taxon>
        <taxon>Galerina</taxon>
    </lineage>
</organism>
<feature type="compositionally biased region" description="Basic and acidic residues" evidence="1">
    <location>
        <begin position="123"/>
        <end position="139"/>
    </location>
</feature>
<accession>A0A067TJH8</accession>
<dbReference type="HOGENOM" id="CLU_725718_0_0_1"/>